<sequence>MLSIALKMLFGDITKTIGLVFGIAFSVLLMTQQGGFFIGLISRSASIVLDARDVDIWVMDAATESAETTQPLRAVDFYRIGGVPGVASVAPLARSVATIKTAEGRTESAAVFGVDDASLRGMTDKFMVGTRDDLRRPDAIAIDVLGYTKLWPGAPIEVGRSIELNDRRAVIAAITDAQPGFSAPIIVNTRLSQAGIFSPETGTVPTFALVTVAPGADRAAVAEAIGAATGLKAMPSDAFAAMTLNYVIANTGIAFSFGVVIGLGAIVGVAIVGLTFNMFIGDLTRQFAVLKAIGLTNGRIVLMVLAQAMVIAFIGYGIGLWAASGFFDGVNRPTSDLKGFYLPWQIAVAAAVATIVISIIATFVSLRRVLRLDPATVFRG</sequence>
<keyword evidence="5 7" id="KW-1133">Transmembrane helix</keyword>
<dbReference type="Pfam" id="PF12704">
    <property type="entry name" value="MacB_PCD"/>
    <property type="match status" value="1"/>
</dbReference>
<comment type="subcellular location">
    <subcellularLocation>
        <location evidence="1">Cell membrane</location>
        <topology evidence="1">Multi-pass membrane protein</topology>
    </subcellularLocation>
</comment>
<dbReference type="AlphaFoldDB" id="A0A1K2HWG0"/>
<dbReference type="GO" id="GO:0005886">
    <property type="term" value="C:plasma membrane"/>
    <property type="evidence" value="ECO:0007669"/>
    <property type="project" value="UniProtKB-SubCell"/>
</dbReference>
<feature type="transmembrane region" description="Helical" evidence="7">
    <location>
        <begin position="253"/>
        <end position="279"/>
    </location>
</feature>
<evidence type="ECO:0000313" key="11">
    <source>
        <dbReference type="Proteomes" id="UP000183447"/>
    </source>
</evidence>
<dbReference type="Proteomes" id="UP000183447">
    <property type="component" value="Unassembled WGS sequence"/>
</dbReference>
<dbReference type="EMBL" id="FPKU01000001">
    <property type="protein sequence ID" value="SFZ83324.1"/>
    <property type="molecule type" value="Genomic_DNA"/>
</dbReference>
<protein>
    <submittedName>
        <fullName evidence="10">Putative ABC transport system permease protein</fullName>
    </submittedName>
</protein>
<keyword evidence="3" id="KW-1003">Cell membrane</keyword>
<evidence type="ECO:0000259" key="8">
    <source>
        <dbReference type="Pfam" id="PF02687"/>
    </source>
</evidence>
<evidence type="ECO:0000256" key="5">
    <source>
        <dbReference type="ARBA" id="ARBA00022989"/>
    </source>
</evidence>
<keyword evidence="11" id="KW-1185">Reference proteome</keyword>
<evidence type="ECO:0000313" key="10">
    <source>
        <dbReference type="EMBL" id="SFZ83324.1"/>
    </source>
</evidence>
<gene>
    <name evidence="10" type="ORF">SAMN02983003_1581</name>
</gene>
<dbReference type="OrthoDB" id="9768465at2"/>
<keyword evidence="6 7" id="KW-0472">Membrane</keyword>
<dbReference type="STRING" id="665118.SAMN02983003_1581"/>
<evidence type="ECO:0000256" key="7">
    <source>
        <dbReference type="SAM" id="Phobius"/>
    </source>
</evidence>
<name>A0A1K2HWG0_9HYPH</name>
<reference evidence="10 11" key="1">
    <citation type="submission" date="2016-11" db="EMBL/GenBank/DDBJ databases">
        <authorList>
            <person name="Jaros S."/>
            <person name="Januszkiewicz K."/>
            <person name="Wedrychowicz H."/>
        </authorList>
    </citation>
    <scope>NUCLEOTIDE SEQUENCE [LARGE SCALE GENOMIC DNA]</scope>
    <source>
        <strain evidence="10 11">ATCC 23634</strain>
    </source>
</reference>
<evidence type="ECO:0000256" key="1">
    <source>
        <dbReference type="ARBA" id="ARBA00004651"/>
    </source>
</evidence>
<dbReference type="InterPro" id="IPR051125">
    <property type="entry name" value="ABC-4/HrtB_transporter"/>
</dbReference>
<organism evidence="10 11">
    <name type="scientific">Devosia enhydra</name>
    <dbReference type="NCBI Taxonomy" id="665118"/>
    <lineage>
        <taxon>Bacteria</taxon>
        <taxon>Pseudomonadati</taxon>
        <taxon>Pseudomonadota</taxon>
        <taxon>Alphaproteobacteria</taxon>
        <taxon>Hyphomicrobiales</taxon>
        <taxon>Devosiaceae</taxon>
        <taxon>Devosia</taxon>
    </lineage>
</organism>
<keyword evidence="2" id="KW-0813">Transport</keyword>
<dbReference type="PANTHER" id="PTHR43738">
    <property type="entry name" value="ABC TRANSPORTER, MEMBRANE PROTEIN"/>
    <property type="match status" value="1"/>
</dbReference>
<evidence type="ECO:0000256" key="4">
    <source>
        <dbReference type="ARBA" id="ARBA00022692"/>
    </source>
</evidence>
<dbReference type="RefSeq" id="WP_072340581.1">
    <property type="nucleotide sequence ID" value="NZ_FPKU01000001.1"/>
</dbReference>
<dbReference type="Pfam" id="PF02687">
    <property type="entry name" value="FtsX"/>
    <property type="match status" value="1"/>
</dbReference>
<accession>A0A1K2HWG0</accession>
<evidence type="ECO:0000256" key="6">
    <source>
        <dbReference type="ARBA" id="ARBA00023136"/>
    </source>
</evidence>
<dbReference type="InterPro" id="IPR003838">
    <property type="entry name" value="ABC3_permease_C"/>
</dbReference>
<dbReference type="InterPro" id="IPR025857">
    <property type="entry name" value="MacB_PCD"/>
</dbReference>
<evidence type="ECO:0000259" key="9">
    <source>
        <dbReference type="Pfam" id="PF12704"/>
    </source>
</evidence>
<keyword evidence="4 7" id="KW-0812">Transmembrane</keyword>
<evidence type="ECO:0000256" key="2">
    <source>
        <dbReference type="ARBA" id="ARBA00022448"/>
    </source>
</evidence>
<feature type="transmembrane region" description="Helical" evidence="7">
    <location>
        <begin position="300"/>
        <end position="322"/>
    </location>
</feature>
<evidence type="ECO:0000256" key="3">
    <source>
        <dbReference type="ARBA" id="ARBA00022475"/>
    </source>
</evidence>
<proteinExistence type="predicted"/>
<feature type="domain" description="MacB-like periplasmic core" evidence="9">
    <location>
        <begin position="17"/>
        <end position="227"/>
    </location>
</feature>
<feature type="domain" description="ABC3 transporter permease C-terminal" evidence="8">
    <location>
        <begin position="259"/>
        <end position="374"/>
    </location>
</feature>
<feature type="transmembrane region" description="Helical" evidence="7">
    <location>
        <begin position="342"/>
        <end position="364"/>
    </location>
</feature>
<dbReference type="PANTHER" id="PTHR43738:SF1">
    <property type="entry name" value="HEMIN TRANSPORT SYSTEM PERMEASE PROTEIN HRTB-RELATED"/>
    <property type="match status" value="1"/>
</dbReference>